<dbReference type="InterPro" id="IPR045179">
    <property type="entry name" value="YgfZ/GcvT"/>
</dbReference>
<dbReference type="InterPro" id="IPR057460">
    <property type="entry name" value="CAF17_C"/>
</dbReference>
<dbReference type="Pfam" id="PF25455">
    <property type="entry name" value="Beta-barrel_CAF17_C"/>
    <property type="match status" value="1"/>
</dbReference>
<dbReference type="AlphaFoldDB" id="A0A2I9DHX2"/>
<dbReference type="Gene3D" id="3.30.1360.120">
    <property type="entry name" value="Probable tRNA modification gtpase trme, domain 1"/>
    <property type="match status" value="1"/>
</dbReference>
<protein>
    <submittedName>
        <fullName evidence="3">Glycine cleavage T protein</fullName>
    </submittedName>
</protein>
<reference evidence="4" key="1">
    <citation type="submission" date="2018-01" db="EMBL/GenBank/DDBJ databases">
        <title>Draft Genome Sequence of the Radioresistant Bacterium Deinococcus aerius TR0125, Isolated from the Higher Atmosphere above Japan.</title>
        <authorList>
            <person name="Satoh K."/>
            <person name="Arai H."/>
            <person name="Sanzen T."/>
            <person name="Kawaguchi Y."/>
            <person name="Hayashi H."/>
            <person name="Yokobori S."/>
            <person name="Yamagishi A."/>
            <person name="Oono Y."/>
            <person name="Narumi I."/>
        </authorList>
    </citation>
    <scope>NUCLEOTIDE SEQUENCE [LARGE SCALE GENOMIC DNA]</scope>
    <source>
        <strain evidence="4">TR0125</strain>
    </source>
</reference>
<comment type="caution">
    <text evidence="3">The sequence shown here is derived from an EMBL/GenBank/DDBJ whole genome shotgun (WGS) entry which is preliminary data.</text>
</comment>
<dbReference type="EMBL" id="BFAG01000006">
    <property type="protein sequence ID" value="GBF05818.1"/>
    <property type="molecule type" value="Genomic_DNA"/>
</dbReference>
<keyword evidence="4" id="KW-1185">Reference proteome</keyword>
<dbReference type="PANTHER" id="PTHR22602">
    <property type="entry name" value="TRANSFERASE CAF17, MITOCHONDRIAL-RELATED"/>
    <property type="match status" value="1"/>
</dbReference>
<feature type="domain" description="CAF17 C-terminal" evidence="2">
    <location>
        <begin position="236"/>
        <end position="284"/>
    </location>
</feature>
<dbReference type="SUPFAM" id="SSF103025">
    <property type="entry name" value="Folate-binding domain"/>
    <property type="match status" value="1"/>
</dbReference>
<evidence type="ECO:0000313" key="3">
    <source>
        <dbReference type="EMBL" id="GBF05818.1"/>
    </source>
</evidence>
<keyword evidence="1" id="KW-0809">Transit peptide</keyword>
<organism evidence="3 4">
    <name type="scientific">Deinococcus aerius</name>
    <dbReference type="NCBI Taxonomy" id="200253"/>
    <lineage>
        <taxon>Bacteria</taxon>
        <taxon>Thermotogati</taxon>
        <taxon>Deinococcota</taxon>
        <taxon>Deinococci</taxon>
        <taxon>Deinococcales</taxon>
        <taxon>Deinococcaceae</taxon>
        <taxon>Deinococcus</taxon>
    </lineage>
</organism>
<sequence length="292" mass="31244">MWTRLPSSALRVTGADRVDFVHGQMTNDLRGAPTPGVVACCFLNVRGQIEFFARAYRRQEDVYLHLDAGQAEALAARLRRYIIFDQVELADLSGELRTVHVWDEAALPDWNPRGGDAQTFELAGGTVLGGRVNRTGRPGVDLHFLTRHEEAVLAALGGEEAPLDALDAARVRAGIPDITRDGFVGVLPPEVGLDVGGPLPAISYRKGCYVGQEIMARLEARGNARYHLARLRGEGLPGHAEVTREGRVVGQAGQHAGGLSLARLRKELLSGDAVEVGGVPATVDLAPTPADA</sequence>
<evidence type="ECO:0000256" key="1">
    <source>
        <dbReference type="ARBA" id="ARBA00022946"/>
    </source>
</evidence>
<gene>
    <name evidence="3" type="ORF">DAERI_060078</name>
</gene>
<dbReference type="PANTHER" id="PTHR22602:SF0">
    <property type="entry name" value="TRANSFERASE CAF17, MITOCHONDRIAL-RELATED"/>
    <property type="match status" value="1"/>
</dbReference>
<name>A0A2I9DHX2_9DEIO</name>
<dbReference type="InterPro" id="IPR027266">
    <property type="entry name" value="TrmE/GcvT-like"/>
</dbReference>
<dbReference type="InterPro" id="IPR017703">
    <property type="entry name" value="YgfZ/GCV_T_CS"/>
</dbReference>
<accession>A0A2I9DHX2</accession>
<evidence type="ECO:0000313" key="4">
    <source>
        <dbReference type="Proteomes" id="UP000236569"/>
    </source>
</evidence>
<dbReference type="RefSeq" id="WP_103129236.1">
    <property type="nucleotide sequence ID" value="NZ_BFAG01000006.1"/>
</dbReference>
<dbReference type="NCBIfam" id="TIGR03317">
    <property type="entry name" value="ygfZ_signature"/>
    <property type="match status" value="1"/>
</dbReference>
<dbReference type="Proteomes" id="UP000236569">
    <property type="component" value="Unassembled WGS sequence"/>
</dbReference>
<proteinExistence type="predicted"/>
<dbReference type="GO" id="GO:0016226">
    <property type="term" value="P:iron-sulfur cluster assembly"/>
    <property type="evidence" value="ECO:0007669"/>
    <property type="project" value="TreeGrafter"/>
</dbReference>
<dbReference type="OrthoDB" id="9796287at2"/>
<evidence type="ECO:0000259" key="2">
    <source>
        <dbReference type="Pfam" id="PF25455"/>
    </source>
</evidence>